<organism evidence="4 5">
    <name type="scientific">Dethiosulfatarculus sandiegensis</name>
    <dbReference type="NCBI Taxonomy" id="1429043"/>
    <lineage>
        <taxon>Bacteria</taxon>
        <taxon>Pseudomonadati</taxon>
        <taxon>Thermodesulfobacteriota</taxon>
        <taxon>Desulfarculia</taxon>
        <taxon>Desulfarculales</taxon>
        <taxon>Desulfarculaceae</taxon>
        <taxon>Dethiosulfatarculus</taxon>
    </lineage>
</organism>
<keyword evidence="1" id="KW-1188">Viral release from host cell</keyword>
<evidence type="ECO:0000313" key="4">
    <source>
        <dbReference type="EMBL" id="KIX15034.1"/>
    </source>
</evidence>
<feature type="region of interest" description="Disordered" evidence="2">
    <location>
        <begin position="1084"/>
        <end position="1114"/>
    </location>
</feature>
<gene>
    <name evidence="4" type="ORF">X474_05735</name>
</gene>
<dbReference type="PANTHER" id="PTHR37813:SF1">
    <property type="entry name" value="FELS-2 PROPHAGE PROTEIN"/>
    <property type="match status" value="1"/>
</dbReference>
<dbReference type="PATRIC" id="fig|1429043.3.peg.1220"/>
<proteinExistence type="predicted"/>
<dbReference type="EMBL" id="AZAC01000005">
    <property type="protein sequence ID" value="KIX15034.1"/>
    <property type="molecule type" value="Genomic_DNA"/>
</dbReference>
<accession>A0A0D2JA75</accession>
<keyword evidence="5" id="KW-1185">Reference proteome</keyword>
<dbReference type="RefSeq" id="WP_052514884.1">
    <property type="nucleotide sequence ID" value="NZ_AZAC01000005.1"/>
</dbReference>
<evidence type="ECO:0000256" key="2">
    <source>
        <dbReference type="SAM" id="MobiDB-lite"/>
    </source>
</evidence>
<dbReference type="NCBIfam" id="TIGR01760">
    <property type="entry name" value="tape_meas_TP901"/>
    <property type="match status" value="1"/>
</dbReference>
<dbReference type="PANTHER" id="PTHR37813">
    <property type="entry name" value="FELS-2 PROPHAGE PROTEIN"/>
    <property type="match status" value="1"/>
</dbReference>
<feature type="region of interest" description="Disordered" evidence="2">
    <location>
        <begin position="845"/>
        <end position="892"/>
    </location>
</feature>
<name>A0A0D2JA75_9BACT</name>
<dbReference type="Pfam" id="PF10145">
    <property type="entry name" value="PhageMin_Tail"/>
    <property type="match status" value="1"/>
</dbReference>
<dbReference type="InParanoid" id="A0A0D2JA75"/>
<dbReference type="STRING" id="1429043.X474_05735"/>
<feature type="domain" description="Phage tail tape measure protein" evidence="3">
    <location>
        <begin position="275"/>
        <end position="474"/>
    </location>
</feature>
<dbReference type="InterPro" id="IPR010090">
    <property type="entry name" value="Phage_tape_meas"/>
</dbReference>
<dbReference type="Proteomes" id="UP000032233">
    <property type="component" value="Unassembled WGS sequence"/>
</dbReference>
<evidence type="ECO:0000259" key="3">
    <source>
        <dbReference type="Pfam" id="PF10145"/>
    </source>
</evidence>
<feature type="compositionally biased region" description="Basic and acidic residues" evidence="2">
    <location>
        <begin position="864"/>
        <end position="884"/>
    </location>
</feature>
<dbReference type="OrthoDB" id="8019720at2"/>
<comment type="caution">
    <text evidence="4">The sequence shown here is derived from an EMBL/GenBank/DDBJ whole genome shotgun (WGS) entry which is preliminary data.</text>
</comment>
<sequence length="1299" mass="134350">MEKRLAFIIGQKGARKTAAAFKQVSESIFSTEKRALASDRANAKARQAWGASNAELKRTGKALGKTNHAINNQTKELQHLSRENKDAAQALRSSGIAAKLSGGKFQGLQSRLHESSRQAGQIQGYRNLKRELKALKTEAKAGGISATHAKKAWRAKADELRKTSTALKRAGIDTKRLSTHEKRLASDIKKTNQAMAAQIAKAGKLAAAQAKAAKGRQIRQSAASDITGLAVAAAPIIGAGKVAIDMESAMADVRKVVDFKGYEGGIAAFQKELVKLSANKIPLKATELAAIAAAGGQLGVAAKNLRPFVTTTSKMSVAFDMAASEAGEASAKLSNVYGIPIGQIELLGDAVNHLSDNTAAKSREIVAAMLRIGSTSKQFGLSAANSAALADAFIALGKPPEVAGTAINSMLTKLMTADKGSAAFKRALSAIGMDAYELKDAIKNDAQGALMEFLEALEGADPDQKMGILVDLFGREFADDIATLVGSMDQYKKAVGLVADKTKYAGSMHREFGNRASTTANKLIMLTNKFTAEVLGFGGGLKPTLDSAIDGIGGILDKIAALRAEFPLLTGAVQKTVAALIGGVVAFKALKMAGKFFGGGLKEMWHGGKALGYRFGLGGKKGRTGRAGRKGRGDLVGALTGGVSGAAPVFVTNWPGGMGDGLAADLPGEGGKKKGKTRGKKRSLRSRARTRFRAGRRSLGRRLGGLASAARGAGAWATGAAGSLAINAATSGSGAKVAANTAIKAASSAGKIASKAVGKSVAKVAAKTGAKALGKSALKKIPGVGLIAGAAFGLERALSGDFLGGLMEVGSGLVSLIPGIGTAASLAIDAGLAAKDITSAPTSAEEALEEPVANKKPVAAQIKAKPEAKKEAAKAEQPKPKATEKPTPAHPIPGLTLLTGSIAGLQHVLGIDLVNAISALKEKITLRTNQEAKPKLATTQAQAKPKPMAVNISTGPKKEAKKTSSPIPSVPGLALITGSLLGLKNVLGIDLVNTVMGLREYKATALERRAPVAAIQAKPKLMPVNLSTGPKKETKKTSSPMPSVPGLALITGSLLGLKNVLGIDLVNAVMGLRENKATALKQQAPVAATQAKPKPMAVNLSPGPKKEAKKTSRPMPSIPGLALITGSLLGLKNVLGIDLVNAVMGLREYKATVLSQQIPVGTTQAKAKPLPIAAKPATQIEPNKHLSFIGNIPGLAQLNTTLAKLSHLIKPEPPIQGQGNIITEAISQPTPISQMIDRLHSPGPIEIALDYHPTIHAPGEDTKSINRALVNDRVELTRLVERTIESVFSRQTRLGVGNA</sequence>
<evidence type="ECO:0000313" key="5">
    <source>
        <dbReference type="Proteomes" id="UP000032233"/>
    </source>
</evidence>
<feature type="region of interest" description="Disordered" evidence="2">
    <location>
        <begin position="1023"/>
        <end position="1042"/>
    </location>
</feature>
<evidence type="ECO:0000256" key="1">
    <source>
        <dbReference type="ARBA" id="ARBA00022612"/>
    </source>
</evidence>
<reference evidence="4 5" key="1">
    <citation type="submission" date="2013-11" db="EMBL/GenBank/DDBJ databases">
        <title>Metagenomic analysis of a methanogenic consortium involved in long chain n-alkane degradation.</title>
        <authorList>
            <person name="Davidova I.A."/>
            <person name="Callaghan A.V."/>
            <person name="Wawrik B."/>
            <person name="Pruitt S."/>
            <person name="Marks C."/>
            <person name="Duncan K.E."/>
            <person name="Suflita J.M."/>
        </authorList>
    </citation>
    <scope>NUCLEOTIDE SEQUENCE [LARGE SCALE GENOMIC DNA]</scope>
    <source>
        <strain evidence="4 5">SPR</strain>
    </source>
</reference>
<feature type="region of interest" description="Disordered" evidence="2">
    <location>
        <begin position="662"/>
        <end position="687"/>
    </location>
</feature>
<feature type="compositionally biased region" description="Basic residues" evidence="2">
    <location>
        <begin position="673"/>
        <end position="687"/>
    </location>
</feature>
<protein>
    <recommendedName>
        <fullName evidence="3">Phage tail tape measure protein domain-containing protein</fullName>
    </recommendedName>
</protein>
<feature type="region of interest" description="Disordered" evidence="2">
    <location>
        <begin position="935"/>
        <end position="966"/>
    </location>
</feature>